<dbReference type="AlphaFoldDB" id="A0A433RQR7"/>
<dbReference type="CDD" id="cd07041">
    <property type="entry name" value="STAS_RsbR_RsbS_like"/>
    <property type="match status" value="1"/>
</dbReference>
<name>A0A433RQR7_9BACL</name>
<sequence length="121" mass="13356">MIQPKVPILKLKNCLIISIQWELDDATALQFQQDVLEKIHETNARGVVIDLTAIEFIDSFIARIFDEVIQMAGMMGAKVALTGIQPPIAITLVELGIELSNVLTALDLESGLDRLQQELEG</sequence>
<dbReference type="InterPro" id="IPR002645">
    <property type="entry name" value="STAS_dom"/>
</dbReference>
<organism evidence="2 3">
    <name type="scientific">Candidatus Kurthia intestinigallinarum</name>
    <dbReference type="NCBI Taxonomy" id="1562256"/>
    <lineage>
        <taxon>Bacteria</taxon>
        <taxon>Bacillati</taxon>
        <taxon>Bacillota</taxon>
        <taxon>Bacilli</taxon>
        <taxon>Bacillales</taxon>
        <taxon>Caryophanaceae</taxon>
        <taxon>Kurthia</taxon>
    </lineage>
</organism>
<dbReference type="Pfam" id="PF01740">
    <property type="entry name" value="STAS"/>
    <property type="match status" value="1"/>
</dbReference>
<dbReference type="SUPFAM" id="SSF52091">
    <property type="entry name" value="SpoIIaa-like"/>
    <property type="match status" value="1"/>
</dbReference>
<evidence type="ECO:0000313" key="2">
    <source>
        <dbReference type="EMBL" id="RUS53137.1"/>
    </source>
</evidence>
<comment type="caution">
    <text evidence="2">The sequence shown here is derived from an EMBL/GenBank/DDBJ whole genome shotgun (WGS) entry which is preliminary data.</text>
</comment>
<feature type="domain" description="STAS" evidence="1">
    <location>
        <begin position="4"/>
        <end position="115"/>
    </location>
</feature>
<reference evidence="2 3" key="1">
    <citation type="submission" date="2014-11" db="EMBL/GenBank/DDBJ databases">
        <title>Genome sequence and analysis of novel Kurthia sp.</title>
        <authorList>
            <person name="Lawson J.N."/>
            <person name="Gonzalez J.E."/>
            <person name="Rinauldi L."/>
            <person name="Xuan Z."/>
            <person name="Firman A."/>
            <person name="Shaddox L."/>
            <person name="Trudeau A."/>
            <person name="Shah S."/>
            <person name="Reiman D."/>
        </authorList>
    </citation>
    <scope>NUCLEOTIDE SEQUENCE [LARGE SCALE GENOMIC DNA]</scope>
    <source>
        <strain evidence="2 3">3B1D</strain>
    </source>
</reference>
<accession>A0A433RQR7</accession>
<dbReference type="RefSeq" id="WP_186439686.1">
    <property type="nucleotide sequence ID" value="NZ_JTFC01000039.1"/>
</dbReference>
<dbReference type="Gene3D" id="3.30.750.24">
    <property type="entry name" value="STAS domain"/>
    <property type="match status" value="1"/>
</dbReference>
<dbReference type="PANTHER" id="PTHR33745">
    <property type="entry name" value="RSBT ANTAGONIST PROTEIN RSBS-RELATED"/>
    <property type="match status" value="1"/>
</dbReference>
<gene>
    <name evidence="2" type="ORF">QI30_14845</name>
</gene>
<dbReference type="Proteomes" id="UP000288623">
    <property type="component" value="Unassembled WGS sequence"/>
</dbReference>
<protein>
    <submittedName>
        <fullName evidence="2">RsbT antagonist protein RsbS</fullName>
    </submittedName>
</protein>
<proteinExistence type="predicted"/>
<evidence type="ECO:0000313" key="3">
    <source>
        <dbReference type="Proteomes" id="UP000288623"/>
    </source>
</evidence>
<dbReference type="EMBL" id="JTFC01000039">
    <property type="protein sequence ID" value="RUS53137.1"/>
    <property type="molecule type" value="Genomic_DNA"/>
</dbReference>
<evidence type="ECO:0000259" key="1">
    <source>
        <dbReference type="PROSITE" id="PS50801"/>
    </source>
</evidence>
<dbReference type="PANTHER" id="PTHR33745:SF1">
    <property type="entry name" value="RSBT ANTAGONIST PROTEIN RSBS"/>
    <property type="match status" value="1"/>
</dbReference>
<dbReference type="PROSITE" id="PS50801">
    <property type="entry name" value="STAS"/>
    <property type="match status" value="1"/>
</dbReference>
<dbReference type="InterPro" id="IPR051932">
    <property type="entry name" value="Bact_StressResp_Reg"/>
</dbReference>
<dbReference type="InterPro" id="IPR036513">
    <property type="entry name" value="STAS_dom_sf"/>
</dbReference>
<keyword evidence="3" id="KW-1185">Reference proteome</keyword>